<dbReference type="Proteomes" id="UP000294739">
    <property type="component" value="Unassembled WGS sequence"/>
</dbReference>
<dbReference type="EMBL" id="SMKZ01000001">
    <property type="protein sequence ID" value="TDE15855.1"/>
    <property type="molecule type" value="Genomic_DNA"/>
</dbReference>
<sequence>MTTSHTAVEFLAGTEPGLFVDGAWTPGATGETFEVFDPASGRVLATVADAGADDAAAAVTAAAAALPGWAATPGWERYEVLRGAVEAMRKNQDDLAVLICAETGKPLAEARAEARNTVRFFEWFGHETMRLPGQAWSDVAAGRDAVVLQEPVGVVAAITPWNFPGFMVACKVGAALAAGCPVVLKPAEQTPLTALAIAKAFQTAGLPPGVLNVLPTSHPARVGEVLLAHPDVACVSFTGSRRVGELLMREAAATVKRVLLELGGNAPVVVLDDADLDLAVAQLVRARYLNAGQACVAANRVYVVESVAADFVAALTEAVRGLRVGDPLESTSDLGPMIDLAAVERIEAQLAAAVGDGGSLVTGGDRLRSNDVSAYVSPAIVSADGDRQPGVFAEELFGPLLAVVRCRDADEAVQLANATDYGLAGYVFAGSAARGMEIARRLRVGSVGVNCALVSEPQLPFGGVRASGLGRERGRAGVEEFLETKTVQLGR</sequence>
<dbReference type="PANTHER" id="PTHR43353:SF5">
    <property type="entry name" value="SUCCINATE-SEMIALDEHYDE DEHYDROGENASE, MITOCHONDRIAL"/>
    <property type="match status" value="1"/>
</dbReference>
<evidence type="ECO:0000313" key="7">
    <source>
        <dbReference type="Proteomes" id="UP000294739"/>
    </source>
</evidence>
<proteinExistence type="inferred from homology"/>
<dbReference type="GO" id="GO:0016620">
    <property type="term" value="F:oxidoreductase activity, acting on the aldehyde or oxo group of donors, NAD or NADP as acceptor"/>
    <property type="evidence" value="ECO:0007669"/>
    <property type="project" value="InterPro"/>
</dbReference>
<evidence type="ECO:0000256" key="2">
    <source>
        <dbReference type="ARBA" id="ARBA00023002"/>
    </source>
</evidence>
<dbReference type="InterPro" id="IPR050740">
    <property type="entry name" value="Aldehyde_DH_Superfamily"/>
</dbReference>
<gene>
    <name evidence="6" type="ORF">E1269_00730</name>
</gene>
<organism evidence="6 7">
    <name type="scientific">Jiangella asiatica</name>
    <dbReference type="NCBI Taxonomy" id="2530372"/>
    <lineage>
        <taxon>Bacteria</taxon>
        <taxon>Bacillati</taxon>
        <taxon>Actinomycetota</taxon>
        <taxon>Actinomycetes</taxon>
        <taxon>Jiangellales</taxon>
        <taxon>Jiangellaceae</taxon>
        <taxon>Jiangella</taxon>
    </lineage>
</organism>
<dbReference type="RefSeq" id="WP_131889969.1">
    <property type="nucleotide sequence ID" value="NZ_SMKZ01000001.1"/>
</dbReference>
<evidence type="ECO:0000256" key="3">
    <source>
        <dbReference type="PROSITE-ProRule" id="PRU10007"/>
    </source>
</evidence>
<feature type="domain" description="Aldehyde dehydrogenase" evidence="5">
    <location>
        <begin position="24"/>
        <end position="487"/>
    </location>
</feature>
<accession>A0A4R5DX18</accession>
<evidence type="ECO:0000256" key="1">
    <source>
        <dbReference type="ARBA" id="ARBA00009986"/>
    </source>
</evidence>
<protein>
    <submittedName>
        <fullName evidence="6">Aldehyde dehydrogenase family protein</fullName>
    </submittedName>
</protein>
<dbReference type="InterPro" id="IPR016160">
    <property type="entry name" value="Ald_DH_CS_CYS"/>
</dbReference>
<dbReference type="InterPro" id="IPR016161">
    <property type="entry name" value="Ald_DH/histidinol_DH"/>
</dbReference>
<dbReference type="Gene3D" id="3.40.309.10">
    <property type="entry name" value="Aldehyde Dehydrogenase, Chain A, domain 2"/>
    <property type="match status" value="1"/>
</dbReference>
<dbReference type="FunCoup" id="A0A4R5DX18">
    <property type="interactions" value="27"/>
</dbReference>
<dbReference type="InterPro" id="IPR016163">
    <property type="entry name" value="Ald_DH_C"/>
</dbReference>
<evidence type="ECO:0000313" key="6">
    <source>
        <dbReference type="EMBL" id="TDE15855.1"/>
    </source>
</evidence>
<feature type="active site" evidence="3">
    <location>
        <position position="261"/>
    </location>
</feature>
<dbReference type="SUPFAM" id="SSF53720">
    <property type="entry name" value="ALDH-like"/>
    <property type="match status" value="1"/>
</dbReference>
<dbReference type="InterPro" id="IPR029510">
    <property type="entry name" value="Ald_DH_CS_GLU"/>
</dbReference>
<comment type="caution">
    <text evidence="6">The sequence shown here is derived from an EMBL/GenBank/DDBJ whole genome shotgun (WGS) entry which is preliminary data.</text>
</comment>
<reference evidence="6 7" key="1">
    <citation type="submission" date="2019-03" db="EMBL/GenBank/DDBJ databases">
        <title>Draft genome sequences of novel Actinobacteria.</title>
        <authorList>
            <person name="Sahin N."/>
            <person name="Ay H."/>
            <person name="Saygin H."/>
        </authorList>
    </citation>
    <scope>NUCLEOTIDE SEQUENCE [LARGE SCALE GENOMIC DNA]</scope>
    <source>
        <strain evidence="6 7">5K138</strain>
    </source>
</reference>
<dbReference type="FunFam" id="3.40.605.10:FF:000007">
    <property type="entry name" value="NAD/NADP-dependent betaine aldehyde dehydrogenase"/>
    <property type="match status" value="1"/>
</dbReference>
<dbReference type="OrthoDB" id="9812625at2"/>
<dbReference type="AlphaFoldDB" id="A0A4R5DX18"/>
<dbReference type="Gene3D" id="3.40.605.10">
    <property type="entry name" value="Aldehyde Dehydrogenase, Chain A, domain 1"/>
    <property type="match status" value="1"/>
</dbReference>
<keyword evidence="2 4" id="KW-0560">Oxidoreductase</keyword>
<dbReference type="InterPro" id="IPR016162">
    <property type="entry name" value="Ald_DH_N"/>
</dbReference>
<dbReference type="PANTHER" id="PTHR43353">
    <property type="entry name" value="SUCCINATE-SEMIALDEHYDE DEHYDROGENASE, MITOCHONDRIAL"/>
    <property type="match status" value="1"/>
</dbReference>
<dbReference type="PROSITE" id="PS00070">
    <property type="entry name" value="ALDEHYDE_DEHYDR_CYS"/>
    <property type="match status" value="1"/>
</dbReference>
<evidence type="ECO:0000259" key="5">
    <source>
        <dbReference type="Pfam" id="PF00171"/>
    </source>
</evidence>
<comment type="similarity">
    <text evidence="1 4">Belongs to the aldehyde dehydrogenase family.</text>
</comment>
<name>A0A4R5DX18_9ACTN</name>
<keyword evidence="7" id="KW-1185">Reference proteome</keyword>
<dbReference type="InParanoid" id="A0A4R5DX18"/>
<dbReference type="InterPro" id="IPR015590">
    <property type="entry name" value="Aldehyde_DH_dom"/>
</dbReference>
<dbReference type="PROSITE" id="PS00687">
    <property type="entry name" value="ALDEHYDE_DEHYDR_GLU"/>
    <property type="match status" value="1"/>
</dbReference>
<evidence type="ECO:0000256" key="4">
    <source>
        <dbReference type="RuleBase" id="RU003345"/>
    </source>
</evidence>
<dbReference type="Pfam" id="PF00171">
    <property type="entry name" value="Aldedh"/>
    <property type="match status" value="1"/>
</dbReference>